<feature type="chain" id="PRO_5001991843" evidence="1">
    <location>
        <begin position="25"/>
        <end position="141"/>
    </location>
</feature>
<accession>A0A0A2M918</accession>
<name>A0A0A2M918_9FLAO</name>
<reference evidence="2 3" key="1">
    <citation type="submission" date="2013-09" db="EMBL/GenBank/DDBJ databases">
        <authorList>
            <person name="Zeng Z."/>
            <person name="Chen C."/>
        </authorList>
    </citation>
    <scope>NUCLEOTIDE SEQUENCE [LARGE SCALE GENOMIC DNA]</scope>
    <source>
        <strain evidence="2 3">WB 3.3-2</strain>
    </source>
</reference>
<keyword evidence="3" id="KW-1185">Reference proteome</keyword>
<feature type="signal peptide" evidence="1">
    <location>
        <begin position="1"/>
        <end position="24"/>
    </location>
</feature>
<comment type="caution">
    <text evidence="2">The sequence shown here is derived from an EMBL/GenBank/DDBJ whole genome shotgun (WGS) entry which is preliminary data.</text>
</comment>
<sequence>MKLVFRIFISLYIFLLAGYSQLHASVQQDNICFTPEKILEKADHSVFNHSDGTVYLDVKSAVLTTLKVNDKVDTSDNEDEDEKLVSLKKSVDSSKYLTTTLYNIPSPGYSSHSVVKRFNTFARSYKLPSQKWYILFRVFRI</sequence>
<keyword evidence="1" id="KW-0732">Signal</keyword>
<evidence type="ECO:0000313" key="3">
    <source>
        <dbReference type="Proteomes" id="UP000030152"/>
    </source>
</evidence>
<evidence type="ECO:0000313" key="2">
    <source>
        <dbReference type="EMBL" id="KGO88754.1"/>
    </source>
</evidence>
<organism evidence="2 3">
    <name type="scientific">Flavobacterium rivuli WB 3.3-2 = DSM 21788</name>
    <dbReference type="NCBI Taxonomy" id="1121895"/>
    <lineage>
        <taxon>Bacteria</taxon>
        <taxon>Pseudomonadati</taxon>
        <taxon>Bacteroidota</taxon>
        <taxon>Flavobacteriia</taxon>
        <taxon>Flavobacteriales</taxon>
        <taxon>Flavobacteriaceae</taxon>
        <taxon>Flavobacterium</taxon>
    </lineage>
</organism>
<dbReference type="eggNOG" id="ENOG50314XP">
    <property type="taxonomic scope" value="Bacteria"/>
</dbReference>
<dbReference type="Proteomes" id="UP000030152">
    <property type="component" value="Unassembled WGS sequence"/>
</dbReference>
<evidence type="ECO:0000256" key="1">
    <source>
        <dbReference type="SAM" id="SignalP"/>
    </source>
</evidence>
<dbReference type="EMBL" id="JRLX01000001">
    <property type="protein sequence ID" value="KGO88754.1"/>
    <property type="molecule type" value="Genomic_DNA"/>
</dbReference>
<dbReference type="AlphaFoldDB" id="A0A0A2M918"/>
<dbReference type="RefSeq" id="WP_020211794.1">
    <property type="nucleotide sequence ID" value="NZ_JRLX01000001.1"/>
</dbReference>
<protein>
    <submittedName>
        <fullName evidence="2">Uncharacterized protein</fullName>
    </submittedName>
</protein>
<dbReference type="STRING" id="1121895.GCA_000378485_00667"/>
<proteinExistence type="predicted"/>
<gene>
    <name evidence="2" type="ORF">Q765_02325</name>
</gene>